<name>A0A7Y8KVJ8_9BURK</name>
<dbReference type="EMBL" id="VYGV01000005">
    <property type="protein sequence ID" value="NWF44445.1"/>
    <property type="molecule type" value="Genomic_DNA"/>
</dbReference>
<feature type="transmembrane region" description="Helical" evidence="1">
    <location>
        <begin position="72"/>
        <end position="95"/>
    </location>
</feature>
<keyword evidence="1" id="KW-0812">Transmembrane</keyword>
<feature type="transmembrane region" description="Helical" evidence="1">
    <location>
        <begin position="44"/>
        <end position="66"/>
    </location>
</feature>
<protein>
    <recommendedName>
        <fullName evidence="4">Transmembrane protein</fullName>
    </recommendedName>
</protein>
<dbReference type="RefSeq" id="WP_177133631.1">
    <property type="nucleotide sequence ID" value="NZ_VYGV01000005.1"/>
</dbReference>
<evidence type="ECO:0008006" key="4">
    <source>
        <dbReference type="Google" id="ProtNLM"/>
    </source>
</evidence>
<keyword evidence="1" id="KW-1133">Transmembrane helix</keyword>
<organism evidence="2 3">
    <name type="scientific">Hydrogenophaga aromaticivorans</name>
    <dbReference type="NCBI Taxonomy" id="2610898"/>
    <lineage>
        <taxon>Bacteria</taxon>
        <taxon>Pseudomonadati</taxon>
        <taxon>Pseudomonadota</taxon>
        <taxon>Betaproteobacteria</taxon>
        <taxon>Burkholderiales</taxon>
        <taxon>Comamonadaceae</taxon>
        <taxon>Hydrogenophaga</taxon>
    </lineage>
</organism>
<dbReference type="Proteomes" id="UP000545507">
    <property type="component" value="Unassembled WGS sequence"/>
</dbReference>
<evidence type="ECO:0000313" key="3">
    <source>
        <dbReference type="Proteomes" id="UP000545507"/>
    </source>
</evidence>
<evidence type="ECO:0000256" key="1">
    <source>
        <dbReference type="SAM" id="Phobius"/>
    </source>
</evidence>
<evidence type="ECO:0000313" key="2">
    <source>
        <dbReference type="EMBL" id="NWF44445.1"/>
    </source>
</evidence>
<accession>A0A7Y8KVJ8</accession>
<gene>
    <name evidence="2" type="ORF">F3K02_04140</name>
</gene>
<keyword evidence="1" id="KW-0472">Membrane</keyword>
<comment type="caution">
    <text evidence="2">The sequence shown here is derived from an EMBL/GenBank/DDBJ whole genome shotgun (WGS) entry which is preliminary data.</text>
</comment>
<dbReference type="AlphaFoldDB" id="A0A7Y8KVJ8"/>
<proteinExistence type="predicted"/>
<keyword evidence="3" id="KW-1185">Reference proteome</keyword>
<sequence>MPDEPTSSQLDLSAGDTPYEPDYTKANALLDDAASRRRYRRFSFVLSVVVVVFFGLVLFKLIRAVASHATTFSPWIVGMFATVVVAMSVITLALLRATFASPGGYEEKTTESMPQVSVLSEALKALSDAVGALRETVGK</sequence>
<reference evidence="2 3" key="1">
    <citation type="submission" date="2019-09" db="EMBL/GenBank/DDBJ databases">
        <title>Hydrogenophaga aromatica sp. nov., isolated from a para-xylene-degrading enrichment culture.</title>
        <authorList>
            <person name="Tancsics A."/>
            <person name="Banerjee S."/>
        </authorList>
    </citation>
    <scope>NUCLEOTIDE SEQUENCE [LARGE SCALE GENOMIC DNA]</scope>
    <source>
        <strain evidence="2 3">D2P1</strain>
    </source>
</reference>